<evidence type="ECO:0000256" key="8">
    <source>
        <dbReference type="ARBA" id="ARBA00022525"/>
    </source>
</evidence>
<evidence type="ECO:0000313" key="35">
    <source>
        <dbReference type="Proteomes" id="UP000250572"/>
    </source>
</evidence>
<dbReference type="GO" id="GO:0030247">
    <property type="term" value="F:polysaccharide binding"/>
    <property type="evidence" value="ECO:0007669"/>
    <property type="project" value="InterPro"/>
</dbReference>
<dbReference type="GO" id="GO:0047429">
    <property type="term" value="F:nucleoside triphosphate diphosphatase activity"/>
    <property type="evidence" value="ECO:0007669"/>
    <property type="project" value="UniProtKB-EC"/>
</dbReference>
<dbReference type="Pfam" id="PF21733">
    <property type="entry name" value="Death_3"/>
    <property type="match status" value="2"/>
</dbReference>
<dbReference type="Gene3D" id="3.40.720.10">
    <property type="entry name" value="Alkaline Phosphatase, subunit A"/>
    <property type="match status" value="2"/>
</dbReference>
<feature type="repeat" description="TNFR-Cys" evidence="31">
    <location>
        <begin position="1886"/>
        <end position="1926"/>
    </location>
</feature>
<dbReference type="Gene3D" id="4.10.410.20">
    <property type="match status" value="3"/>
</dbReference>
<dbReference type="STRING" id="33528.ENSGAFP00000002773"/>
<gene>
    <name evidence="34" type="ORF">CCH79_00014130</name>
</gene>
<feature type="repeat" description="TNFR-Cys" evidence="31">
    <location>
        <begin position="1927"/>
        <end position="1965"/>
    </location>
</feature>
<comment type="caution">
    <text evidence="31">Lacks conserved residue(s) required for the propagation of feature annotation.</text>
</comment>
<evidence type="ECO:0000256" key="31">
    <source>
        <dbReference type="PROSITE-ProRule" id="PRU00206"/>
    </source>
</evidence>
<feature type="non-terminal residue" evidence="34">
    <location>
        <position position="1"/>
    </location>
</feature>
<evidence type="ECO:0000256" key="24">
    <source>
        <dbReference type="ARBA" id="ARBA00044922"/>
    </source>
</evidence>
<feature type="disulfide bond" evidence="31">
    <location>
        <begin position="1947"/>
        <end position="1965"/>
    </location>
</feature>
<feature type="disulfide bond" evidence="31">
    <location>
        <begin position="1887"/>
        <end position="1902"/>
    </location>
</feature>
<dbReference type="SUPFAM" id="SSF57586">
    <property type="entry name" value="TNF receptor-like"/>
    <property type="match status" value="2"/>
</dbReference>
<evidence type="ECO:0000256" key="15">
    <source>
        <dbReference type="ARBA" id="ARBA00022837"/>
    </source>
</evidence>
<dbReference type="GO" id="GO:0003676">
    <property type="term" value="F:nucleic acid binding"/>
    <property type="evidence" value="ECO:0007669"/>
    <property type="project" value="InterPro"/>
</dbReference>
<feature type="disulfide bond" evidence="31">
    <location>
        <begin position="1905"/>
        <end position="1918"/>
    </location>
</feature>
<protein>
    <recommendedName>
        <fullName evidence="27">Alkaline phosphodiesterase I</fullName>
        <ecNumber evidence="6">3.1.4.1</ecNumber>
        <ecNumber evidence="21">3.6.1.9</ecNumber>
    </recommendedName>
    <alternativeName>
        <fullName evidence="25">Nucleotide diphosphatase</fullName>
    </alternativeName>
    <alternativeName>
        <fullName evidence="26">Nucleotide pyrophosphatase</fullName>
    </alternativeName>
</protein>
<dbReference type="FunFam" id="4.10.410.20:FF:000001">
    <property type="entry name" value="Ectonucleotide pyrophosphatase/phosphodiesterase family member 2"/>
    <property type="match status" value="2"/>
</dbReference>
<keyword evidence="10" id="KW-0479">Metal-binding</keyword>
<dbReference type="InterPro" id="IPR048522">
    <property type="entry name" value="Death_3_fish"/>
</dbReference>
<keyword evidence="20" id="KW-0325">Glycoprotein</keyword>
<dbReference type="FunFam" id="3.40.720.10:FF:000010">
    <property type="entry name" value="Ectonucleotide pyrophosphatase/phosphodiesterase family member 1"/>
    <property type="match status" value="1"/>
</dbReference>
<evidence type="ECO:0000256" key="3">
    <source>
        <dbReference type="ARBA" id="ARBA00004401"/>
    </source>
</evidence>
<evidence type="ECO:0000256" key="12">
    <source>
        <dbReference type="ARBA" id="ARBA00022737"/>
    </source>
</evidence>
<comment type="similarity">
    <text evidence="5">Belongs to the nucleotide pyrophosphatase/phosphodiesterase family.</text>
</comment>
<dbReference type="InterPro" id="IPR001212">
    <property type="entry name" value="Somatomedin_B_dom"/>
</dbReference>
<keyword evidence="7" id="KW-1003">Cell membrane</keyword>
<evidence type="ECO:0000256" key="22">
    <source>
        <dbReference type="ARBA" id="ARBA00044879"/>
    </source>
</evidence>
<dbReference type="InterPro" id="IPR036024">
    <property type="entry name" value="Somatomedin_B-like_dom_sf"/>
</dbReference>
<dbReference type="PROSITE" id="PS00524">
    <property type="entry name" value="SMB_1"/>
    <property type="match status" value="2"/>
</dbReference>
<dbReference type="SUPFAM" id="SSF90188">
    <property type="entry name" value="Somatomedin B domain"/>
    <property type="match status" value="3"/>
</dbReference>
<evidence type="ECO:0000256" key="26">
    <source>
        <dbReference type="ARBA" id="ARBA00045010"/>
    </source>
</evidence>
<evidence type="ECO:0000256" key="7">
    <source>
        <dbReference type="ARBA" id="ARBA00022475"/>
    </source>
</evidence>
<comment type="cofactor">
    <cofactor evidence="2">
        <name>Zn(2+)</name>
        <dbReference type="ChEBI" id="CHEBI:29105"/>
    </cofactor>
</comment>
<keyword evidence="14" id="KW-0862">Zinc</keyword>
<dbReference type="InterPro" id="IPR002591">
    <property type="entry name" value="Phosphodiest/P_Trfase"/>
</dbReference>
<dbReference type="Pfam" id="PF00020">
    <property type="entry name" value="TNFR_c6"/>
    <property type="match status" value="2"/>
</dbReference>
<dbReference type="Gene3D" id="2.10.50.10">
    <property type="entry name" value="Tumor Necrosis Factor Receptor, subunit A, domain 2"/>
    <property type="match status" value="2"/>
</dbReference>
<keyword evidence="19 31" id="KW-1015">Disulfide bond</keyword>
<feature type="domain" description="TNFR-Cys" evidence="32">
    <location>
        <begin position="1927"/>
        <end position="1965"/>
    </location>
</feature>
<evidence type="ECO:0000256" key="2">
    <source>
        <dbReference type="ARBA" id="ARBA00001947"/>
    </source>
</evidence>
<organism evidence="34 35">
    <name type="scientific">Gambusia affinis</name>
    <name type="common">Western mosquitofish</name>
    <name type="synonym">Heterandria affinis</name>
    <dbReference type="NCBI Taxonomy" id="33528"/>
    <lineage>
        <taxon>Eukaryota</taxon>
        <taxon>Metazoa</taxon>
        <taxon>Chordata</taxon>
        <taxon>Craniata</taxon>
        <taxon>Vertebrata</taxon>
        <taxon>Euteleostomi</taxon>
        <taxon>Actinopterygii</taxon>
        <taxon>Neopterygii</taxon>
        <taxon>Teleostei</taxon>
        <taxon>Neoteleostei</taxon>
        <taxon>Acanthomorphata</taxon>
        <taxon>Ovalentaria</taxon>
        <taxon>Atherinomorphae</taxon>
        <taxon>Cyprinodontiformes</taxon>
        <taxon>Poeciliidae</taxon>
        <taxon>Poeciliinae</taxon>
        <taxon>Gambusia</taxon>
    </lineage>
</organism>
<dbReference type="GO" id="GO:0005044">
    <property type="term" value="F:scavenger receptor activity"/>
    <property type="evidence" value="ECO:0007669"/>
    <property type="project" value="InterPro"/>
</dbReference>
<evidence type="ECO:0000256" key="23">
    <source>
        <dbReference type="ARBA" id="ARBA00044894"/>
    </source>
</evidence>
<dbReference type="GO" id="GO:0005886">
    <property type="term" value="C:plasma membrane"/>
    <property type="evidence" value="ECO:0007669"/>
    <property type="project" value="UniProtKB-SubCell"/>
</dbReference>
<evidence type="ECO:0000256" key="29">
    <source>
        <dbReference type="ARBA" id="ARBA00048215"/>
    </source>
</evidence>
<evidence type="ECO:0000256" key="13">
    <source>
        <dbReference type="ARBA" id="ARBA00022801"/>
    </source>
</evidence>
<evidence type="ECO:0000256" key="25">
    <source>
        <dbReference type="ARBA" id="ARBA00045000"/>
    </source>
</evidence>
<proteinExistence type="inferred from homology"/>
<dbReference type="PROSITE" id="PS50958">
    <property type="entry name" value="SMB_2"/>
    <property type="match status" value="3"/>
</dbReference>
<comment type="catalytic activity">
    <reaction evidence="22">
        <text>a ribonucleoside 5'-triphosphate + H2O = a ribonucleoside 5'-phosphate + diphosphate + H(+)</text>
        <dbReference type="Rhea" id="RHEA:23996"/>
        <dbReference type="ChEBI" id="CHEBI:15377"/>
        <dbReference type="ChEBI" id="CHEBI:15378"/>
        <dbReference type="ChEBI" id="CHEBI:33019"/>
        <dbReference type="ChEBI" id="CHEBI:58043"/>
        <dbReference type="ChEBI" id="CHEBI:61557"/>
        <dbReference type="EC" id="3.6.1.9"/>
    </reaction>
    <physiologicalReaction direction="left-to-right" evidence="22">
        <dbReference type="Rhea" id="RHEA:23997"/>
    </physiologicalReaction>
</comment>
<feature type="domain" description="SMB" evidence="33">
    <location>
        <begin position="900"/>
        <end position="944"/>
    </location>
</feature>
<evidence type="ECO:0000256" key="4">
    <source>
        <dbReference type="ARBA" id="ARBA00004613"/>
    </source>
</evidence>
<comment type="catalytic activity">
    <reaction evidence="23">
        <text>ATP + H2O = AMP + diphosphate + H(+)</text>
        <dbReference type="Rhea" id="RHEA:14245"/>
        <dbReference type="ChEBI" id="CHEBI:15377"/>
        <dbReference type="ChEBI" id="CHEBI:15378"/>
        <dbReference type="ChEBI" id="CHEBI:30616"/>
        <dbReference type="ChEBI" id="CHEBI:33019"/>
        <dbReference type="ChEBI" id="CHEBI:456215"/>
        <dbReference type="EC" id="3.6.1.9"/>
    </reaction>
    <physiologicalReaction direction="left-to-right" evidence="23">
        <dbReference type="Rhea" id="RHEA:14246"/>
    </physiologicalReaction>
</comment>
<dbReference type="PANTHER" id="PTHR10151">
    <property type="entry name" value="ECTONUCLEOTIDE PYROPHOSPHATASE/PHOSPHODIESTERASE"/>
    <property type="match status" value="1"/>
</dbReference>
<keyword evidence="16" id="KW-0735">Signal-anchor</keyword>
<evidence type="ECO:0000256" key="11">
    <source>
        <dbReference type="ARBA" id="ARBA00022729"/>
    </source>
</evidence>
<comment type="subcellular location">
    <subcellularLocation>
        <location evidence="3">Cell membrane</location>
        <topology evidence="3">Single-pass type II membrane protein</topology>
    </subcellularLocation>
    <subcellularLocation>
        <location evidence="4">Secreted</location>
    </subcellularLocation>
</comment>
<dbReference type="PROSITE" id="PS50050">
    <property type="entry name" value="TNFR_NGFR_2"/>
    <property type="match status" value="2"/>
</dbReference>
<keyword evidence="9" id="KW-0812">Transmembrane</keyword>
<dbReference type="SMART" id="SM00201">
    <property type="entry name" value="SO"/>
    <property type="match status" value="3"/>
</dbReference>
<evidence type="ECO:0000256" key="10">
    <source>
        <dbReference type="ARBA" id="ARBA00022723"/>
    </source>
</evidence>
<dbReference type="InterPro" id="IPR020821">
    <property type="entry name" value="ENPP1-3/EXOG-like_nuc-like"/>
</dbReference>
<comment type="caution">
    <text evidence="34">The sequence shown here is derived from an EMBL/GenBank/DDBJ whole genome shotgun (WGS) entry which is preliminary data.</text>
</comment>
<dbReference type="PRINTS" id="PR00022">
    <property type="entry name" value="SOMATOMEDINB"/>
</dbReference>
<keyword evidence="35" id="KW-1185">Reference proteome</keyword>
<feature type="domain" description="SMB" evidence="33">
    <location>
        <begin position="42"/>
        <end position="85"/>
    </location>
</feature>
<dbReference type="Proteomes" id="UP000250572">
    <property type="component" value="Unassembled WGS sequence"/>
</dbReference>
<dbReference type="GO" id="GO:0046872">
    <property type="term" value="F:metal ion binding"/>
    <property type="evidence" value="ECO:0007669"/>
    <property type="project" value="UniProtKB-KW"/>
</dbReference>
<dbReference type="InterPro" id="IPR001368">
    <property type="entry name" value="TNFR/NGFR_Cys_rich_reg"/>
</dbReference>
<comment type="catalytic activity">
    <reaction evidence="1">
        <text>Hydrolytically removes 5'-nucleotides successively from the 3'-hydroxy termini of 3'-hydroxy-terminated oligonucleotides.</text>
        <dbReference type="EC" id="3.1.4.1"/>
    </reaction>
</comment>
<keyword evidence="12" id="KW-0677">Repeat</keyword>
<dbReference type="CDD" id="cd16018">
    <property type="entry name" value="Enpp"/>
    <property type="match status" value="2"/>
</dbReference>
<evidence type="ECO:0000256" key="16">
    <source>
        <dbReference type="ARBA" id="ARBA00022968"/>
    </source>
</evidence>
<feature type="domain" description="SMB" evidence="33">
    <location>
        <begin position="86"/>
        <end position="130"/>
    </location>
</feature>
<name>A0A315WYA4_GAMAF</name>
<dbReference type="FunFam" id="3.40.720.10:FF:000006">
    <property type="entry name" value="Ectonucleotide pyrophosphatase/phosphodiesterase family member 2"/>
    <property type="match status" value="1"/>
</dbReference>
<keyword evidence="15" id="KW-0106">Calcium</keyword>
<dbReference type="GO" id="GO:0009143">
    <property type="term" value="P:nucleoside triphosphate catabolic process"/>
    <property type="evidence" value="ECO:0007669"/>
    <property type="project" value="TreeGrafter"/>
</dbReference>
<dbReference type="InterPro" id="IPR044929">
    <property type="entry name" value="DNA/RNA_non-sp_Endonuclease_sf"/>
</dbReference>
<evidence type="ECO:0000256" key="14">
    <source>
        <dbReference type="ARBA" id="ARBA00022833"/>
    </source>
</evidence>
<dbReference type="InterPro" id="IPR017850">
    <property type="entry name" value="Alkaline_phosphatase_core_sf"/>
</dbReference>
<dbReference type="Gene3D" id="3.40.570.10">
    <property type="entry name" value="Extracellular Endonuclease, subunit A"/>
    <property type="match status" value="2"/>
</dbReference>
<dbReference type="EC" id="3.6.1.9" evidence="21"/>
<evidence type="ECO:0000256" key="30">
    <source>
        <dbReference type="ARBA" id="ARBA00049048"/>
    </source>
</evidence>
<accession>A0A315WYA4</accession>
<feature type="domain" description="TNFR-Cys" evidence="32">
    <location>
        <begin position="1886"/>
        <end position="1926"/>
    </location>
</feature>
<evidence type="ECO:0000256" key="19">
    <source>
        <dbReference type="ARBA" id="ARBA00023157"/>
    </source>
</evidence>
<dbReference type="EC" id="3.1.4.1" evidence="6"/>
<evidence type="ECO:0000256" key="20">
    <source>
        <dbReference type="ARBA" id="ARBA00023180"/>
    </source>
</evidence>
<dbReference type="PANTHER" id="PTHR10151:SF107">
    <property type="entry name" value="ECTONUCLEOTIDE PYROPHOSPHATASE_PHOSPHODIESTERASE FAMILY MEMBER 3"/>
    <property type="match status" value="1"/>
</dbReference>
<dbReference type="GO" id="GO:0004528">
    <property type="term" value="F:phosphodiesterase I activity"/>
    <property type="evidence" value="ECO:0007669"/>
    <property type="project" value="UniProtKB-EC"/>
</dbReference>
<evidence type="ECO:0000256" key="1">
    <source>
        <dbReference type="ARBA" id="ARBA00000983"/>
    </source>
</evidence>
<dbReference type="GO" id="GO:0005576">
    <property type="term" value="C:extracellular region"/>
    <property type="evidence" value="ECO:0007669"/>
    <property type="project" value="UniProtKB-SubCell"/>
</dbReference>
<evidence type="ECO:0000256" key="28">
    <source>
        <dbReference type="ARBA" id="ARBA00047299"/>
    </source>
</evidence>
<evidence type="ECO:0000256" key="9">
    <source>
        <dbReference type="ARBA" id="ARBA00022692"/>
    </source>
</evidence>
<dbReference type="SMART" id="SM00477">
    <property type="entry name" value="NUC"/>
    <property type="match status" value="2"/>
</dbReference>
<dbReference type="SMART" id="SM00892">
    <property type="entry name" value="Endonuclease_NS"/>
    <property type="match status" value="2"/>
</dbReference>
<dbReference type="InterPro" id="IPR020436">
    <property type="entry name" value="SMB_chordata"/>
</dbReference>
<keyword evidence="13" id="KW-0378">Hydrolase</keyword>
<dbReference type="Pfam" id="PF01033">
    <property type="entry name" value="Somatomedin_B"/>
    <property type="match status" value="3"/>
</dbReference>
<evidence type="ECO:0000256" key="27">
    <source>
        <dbReference type="ARBA" id="ARBA00045013"/>
    </source>
</evidence>
<dbReference type="GO" id="GO:0006955">
    <property type="term" value="P:immune response"/>
    <property type="evidence" value="ECO:0007669"/>
    <property type="project" value="InterPro"/>
</dbReference>
<evidence type="ECO:0000256" key="6">
    <source>
        <dbReference type="ARBA" id="ARBA00012029"/>
    </source>
</evidence>
<evidence type="ECO:0000256" key="18">
    <source>
        <dbReference type="ARBA" id="ARBA00023136"/>
    </source>
</evidence>
<comment type="catalytic activity">
    <reaction evidence="24">
        <text>CTP + H2O = CMP + diphosphate + H(+)</text>
        <dbReference type="Rhea" id="RHEA:27762"/>
        <dbReference type="ChEBI" id="CHEBI:15377"/>
        <dbReference type="ChEBI" id="CHEBI:15378"/>
        <dbReference type="ChEBI" id="CHEBI:33019"/>
        <dbReference type="ChEBI" id="CHEBI:37563"/>
        <dbReference type="ChEBI" id="CHEBI:60377"/>
        <dbReference type="EC" id="3.6.1.9"/>
    </reaction>
    <physiologicalReaction direction="left-to-right" evidence="24">
        <dbReference type="Rhea" id="RHEA:27763"/>
    </physiologicalReaction>
</comment>
<dbReference type="FunFam" id="4.10.410.20:FF:000002">
    <property type="entry name" value="Ectonucleotide pyrophosphatase/phosphodiesterase family member 2"/>
    <property type="match status" value="1"/>
</dbReference>
<dbReference type="InterPro" id="IPR001604">
    <property type="entry name" value="Endo_G_ENPP1-like_dom"/>
</dbReference>
<dbReference type="SUPFAM" id="SSF54060">
    <property type="entry name" value="His-Me finger endonucleases"/>
    <property type="match status" value="2"/>
</dbReference>
<dbReference type="Pfam" id="PF01223">
    <property type="entry name" value="Endonuclease_NS"/>
    <property type="match status" value="2"/>
</dbReference>
<evidence type="ECO:0000256" key="21">
    <source>
        <dbReference type="ARBA" id="ARBA00038862"/>
    </source>
</evidence>
<dbReference type="InterPro" id="IPR044925">
    <property type="entry name" value="His-Me_finger_sf"/>
</dbReference>
<dbReference type="Pfam" id="PF01663">
    <property type="entry name" value="Phosphodiest"/>
    <property type="match status" value="2"/>
</dbReference>
<keyword evidence="8" id="KW-0964">Secreted</keyword>
<keyword evidence="18" id="KW-0472">Membrane</keyword>
<keyword evidence="11" id="KW-0732">Signal</keyword>
<dbReference type="SUPFAM" id="SSF53649">
    <property type="entry name" value="Alkaline phosphatase-like"/>
    <property type="match status" value="2"/>
</dbReference>
<feature type="disulfide bond" evidence="31">
    <location>
        <begin position="1908"/>
        <end position="1926"/>
    </location>
</feature>
<comment type="catalytic activity">
    <reaction evidence="29">
        <text>GTP + H2O = GMP + diphosphate + H(+)</text>
        <dbReference type="Rhea" id="RHEA:29391"/>
        <dbReference type="ChEBI" id="CHEBI:15377"/>
        <dbReference type="ChEBI" id="CHEBI:15378"/>
        <dbReference type="ChEBI" id="CHEBI:33019"/>
        <dbReference type="ChEBI" id="CHEBI:37565"/>
        <dbReference type="ChEBI" id="CHEBI:58115"/>
        <dbReference type="EC" id="3.6.1.9"/>
    </reaction>
    <physiologicalReaction direction="left-to-right" evidence="29">
        <dbReference type="Rhea" id="RHEA:29392"/>
    </physiologicalReaction>
</comment>
<sequence length="2126" mass="240347">IVLVFCLWRTDVSRAHIFEATRPGDGDNISPVTKLVSEWISTAGSCKGRCFELEVADPPGCRCDNLCKTYLSCCSDFDAHCLKTAGGFECTPDRCGEERNEDHACHCSDDCLEKGDCCSNYKFTCKDETSWLEDSCEEIKSPECPAGFVRPPLIMLSVDGFRASYMKKSKYIIPNLHKLRSCGVSPPYMRPVYPSKTFPNLYTLATGLYPESHGIVGNTMHDPVFNATFSLRTREKLNHRWWGGQPIWITAEKQGVKAGTFFWPWVIPLERRILTILRWLTLSDEERPYVYAVHSEQPDTFGHRLGPLSSELDNPLREIDNIIGQLMNGLKQMNLHRCVNVIIVGDHGMEEAHCDRTEFLSNYPLNLDDIMLIPGSIGRIRPRDPKSTTYDPKVVVGNLTCKMPTQHFRPYLKHHLPKRLHYANNRRIEDVQLLMERKWHIANTEKKMFFRKLPEKPRSRCGFFGDHGFDNKITSMRTIFIGHGPSFKFQKRVPEFDNIELYNVMCDLLGLKPAPNNGTHGSLNDMLKDPPFLPTMPEEVTPPSPASDSNHAMIHDLGCSCEDENKVEEIIETFTPAPDGAYGYNTTHLPFGRPAVMFNTQYSLLHHVEFISGYSKELAMPLWTAYTLPRQEDLTPIPDVSPSVNCIRVDPRISSVHSQSCTTYKQNNHVTYGFLFPPELATSPESRYDSSLITNTVPMYPAFKRIWSYLQGTLLRRYSEENNGINVLSGPIFDYNYDGLRDTTAQIKESSANSPLIPTHFYTIVTSCQEMNQTVDECDGALKVFSFILPHRPDNSETCNSAEDESQWVGDLLKHHTARVRDVEILTGLDLYRSTNLTYISTLSLKTYLNTFESKCYGSMIGVLAAAIVTLILGLGLGLGLGVQKDKDEVYVSMLFLSAQQWECSRKRCGEKRLAERKCHCDNDCLSAGDCCSNYKHICHGETEWVEDQCDDLSAPKCPEGFKRQPLLLVSLDGLRAEYLQTWSDLIPVLDKLRSCGTSTPYMQAAFPSKTFPNHYTIVTGLYPESNGLIDNNMYDPVFNASFSLGNDEKNNPAWYLGQPIWNTATHQGLKSGTFFWPGSDVKINGSFPDVYKPYDGGVPFEERVFTILKWLQLPDNERPDFYTLYLEEPDKSGHSFGPISAKISTAIQGVDKIMGQLMNGLKQIDLHRCLNIIVVADHGMEEISCDRKEVMEELVGDVSNYFVNEGPFGRIRARNTDFCKKPDQKITPYLKSNLPKRLHYANSRRIEDVTVLVEPKWLFERRSESLSFCSGGNHGYDNDVESMHAMFLSYGPKFQQNTTIEPFANIELYNLMCDVLEISPYDNNGTHGSMNHVLSKTFYNPTHPAEQSEPTQCPFISVTPEDGLGCKCNDTHLTEHELNSRLNLTLEEKSASERKHMMFGRPQMLQPDSSYCILHQEGFISGYSHELLMPLWSSFTIDKPTNLDPLPPVISNCLRADVRLPEHQSPRCDQFEAAIHLTHAFLYPPNLNITVQQQYDALIMSNVAPMYPAFKKIWDYLHNTLLKKYASIYNGINVVTGPVFDYNYDGRYDTTEQIEQFVPGTNITIPTHYFVVLTSCKNAGHPVSACGGELQTVSFLLPHRADNKERCKSTEDESLWVEDHIWFHQSRVRDVEWITGLDFYSASSTAERDTGCSVCSEGTFSDISSTHQNCTQHKSCSDAGLQLVLKGSSWHDSVCANCQQLKVVLTTCFLSDGAEYLKEIIPSFFIHHKMNIKRLRRIVLRLPSEEGKKSSESLELNFSELHSRICSWVSSATVAQIQQLPDIVSKTGETTASEKLQRKLNSIETHLTEHCHSEIFSNDIQFLTLSTELLILLSVRSCLANGVTSPLTYKVTDPITGNPLQCDRCPPGTFLRARCSSIKKSECAPCPQGSFTELWNYIGRCLRCGDCGRNQVVKKECTANSDCQCECKQGYFYRQDYDMCVRHSECPSGQGVLTKGTPERDTVCGRCSVGTFSDISSTDQNCTQHKSCSDAGMHLVLKGAVWHDSLCANCRDRKDGAEYLKEIVPAFFIHHKIIIKRLRRIVNKLPSDDVRKQEGTSELSFSELHSRISSWVSSATPMQIRQLPAILIKLRVSHAGEKLQKKLNGIDKNLLKLCHLGNDTEVDLN</sequence>
<evidence type="ECO:0000313" key="34">
    <source>
        <dbReference type="EMBL" id="PWA33400.1"/>
    </source>
</evidence>
<dbReference type="EMBL" id="NHOQ01000064">
    <property type="protein sequence ID" value="PWA33400.1"/>
    <property type="molecule type" value="Genomic_DNA"/>
</dbReference>
<evidence type="ECO:0000259" key="32">
    <source>
        <dbReference type="PROSITE" id="PS50050"/>
    </source>
</evidence>
<dbReference type="CDD" id="cd00091">
    <property type="entry name" value="NUC"/>
    <property type="match status" value="2"/>
</dbReference>
<comment type="catalytic activity">
    <reaction evidence="30">
        <text>P(1),P(4)-bis(5'-adenosyl) tetraphosphate + H2O = AMP + ATP + 2 H(+)</text>
        <dbReference type="Rhea" id="RHEA:32039"/>
        <dbReference type="ChEBI" id="CHEBI:15377"/>
        <dbReference type="ChEBI" id="CHEBI:15378"/>
        <dbReference type="ChEBI" id="CHEBI:30616"/>
        <dbReference type="ChEBI" id="CHEBI:58141"/>
        <dbReference type="ChEBI" id="CHEBI:456215"/>
    </reaction>
    <physiologicalReaction direction="left-to-right" evidence="30">
        <dbReference type="Rhea" id="RHEA:32040"/>
    </physiologicalReaction>
</comment>
<evidence type="ECO:0000256" key="17">
    <source>
        <dbReference type="ARBA" id="ARBA00022989"/>
    </source>
</evidence>
<evidence type="ECO:0000256" key="5">
    <source>
        <dbReference type="ARBA" id="ARBA00010594"/>
    </source>
</evidence>
<keyword evidence="17" id="KW-1133">Transmembrane helix</keyword>
<comment type="catalytic activity">
    <reaction evidence="28">
        <text>UTP + H2O = UMP + diphosphate + H(+)</text>
        <dbReference type="Rhea" id="RHEA:29395"/>
        <dbReference type="ChEBI" id="CHEBI:15377"/>
        <dbReference type="ChEBI" id="CHEBI:15378"/>
        <dbReference type="ChEBI" id="CHEBI:33019"/>
        <dbReference type="ChEBI" id="CHEBI:46398"/>
        <dbReference type="ChEBI" id="CHEBI:57865"/>
        <dbReference type="EC" id="3.6.1.9"/>
    </reaction>
    <physiologicalReaction direction="left-to-right" evidence="28">
        <dbReference type="Rhea" id="RHEA:29396"/>
    </physiologicalReaction>
</comment>
<reference evidence="34 35" key="1">
    <citation type="journal article" date="2018" name="G3 (Bethesda)">
        <title>A High-Quality Reference Genome for the Invasive Mosquitofish Gambusia affinis Using a Chicago Library.</title>
        <authorList>
            <person name="Hoffberg S.L."/>
            <person name="Troendle N.J."/>
            <person name="Glenn T.C."/>
            <person name="Mahmud O."/>
            <person name="Louha S."/>
            <person name="Chalopin D."/>
            <person name="Bennetzen J.L."/>
            <person name="Mauricio R."/>
        </authorList>
    </citation>
    <scope>NUCLEOTIDE SEQUENCE [LARGE SCALE GENOMIC DNA]</scope>
    <source>
        <strain evidence="34">NE01/NJP1002.9</strain>
        <tissue evidence="34">Muscle</tissue>
    </source>
</reference>
<dbReference type="SMART" id="SM00208">
    <property type="entry name" value="TNFR"/>
    <property type="match status" value="5"/>
</dbReference>
<evidence type="ECO:0000259" key="33">
    <source>
        <dbReference type="PROSITE" id="PS50958"/>
    </source>
</evidence>